<sequence length="66" mass="7682">MSYNILRVAIRVLRPGKEQNSMHEYDEIRTISRKIEMVIFTNGHINYVNFTNAKATWKLHGGASYP</sequence>
<keyword evidence="2" id="KW-1185">Reference proteome</keyword>
<evidence type="ECO:0000313" key="1">
    <source>
        <dbReference type="EMBL" id="CAJ1956756.1"/>
    </source>
</evidence>
<evidence type="ECO:0000313" key="2">
    <source>
        <dbReference type="Proteomes" id="UP001189624"/>
    </source>
</evidence>
<dbReference type="EMBL" id="OY731402">
    <property type="protein sequence ID" value="CAJ1956756.1"/>
    <property type="molecule type" value="Genomic_DNA"/>
</dbReference>
<protein>
    <submittedName>
        <fullName evidence="1">Uncharacterized protein</fullName>
    </submittedName>
</protein>
<reference evidence="1" key="1">
    <citation type="submission" date="2023-10" db="EMBL/GenBank/DDBJ databases">
        <authorList>
            <person name="Domelevo Entfellner J.-B."/>
        </authorList>
    </citation>
    <scope>NUCLEOTIDE SEQUENCE</scope>
</reference>
<accession>A0AA86VI78</accession>
<proteinExistence type="predicted"/>
<gene>
    <name evidence="1" type="ORF">AYBTSS11_LOCUS16835</name>
</gene>
<name>A0AA86VI78_9FABA</name>
<dbReference type="AlphaFoldDB" id="A0AA86VI78"/>
<organism evidence="1 2">
    <name type="scientific">Sphenostylis stenocarpa</name>
    <dbReference type="NCBI Taxonomy" id="92480"/>
    <lineage>
        <taxon>Eukaryota</taxon>
        <taxon>Viridiplantae</taxon>
        <taxon>Streptophyta</taxon>
        <taxon>Embryophyta</taxon>
        <taxon>Tracheophyta</taxon>
        <taxon>Spermatophyta</taxon>
        <taxon>Magnoliopsida</taxon>
        <taxon>eudicotyledons</taxon>
        <taxon>Gunneridae</taxon>
        <taxon>Pentapetalae</taxon>
        <taxon>rosids</taxon>
        <taxon>fabids</taxon>
        <taxon>Fabales</taxon>
        <taxon>Fabaceae</taxon>
        <taxon>Papilionoideae</taxon>
        <taxon>50 kb inversion clade</taxon>
        <taxon>NPAAA clade</taxon>
        <taxon>indigoferoid/millettioid clade</taxon>
        <taxon>Phaseoleae</taxon>
        <taxon>Sphenostylis</taxon>
    </lineage>
</organism>
<dbReference type="Proteomes" id="UP001189624">
    <property type="component" value="Chromosome 5"/>
</dbReference>
<dbReference type="Gramene" id="rna-AYBTSS11_LOCUS16835">
    <property type="protein sequence ID" value="CAJ1956756.1"/>
    <property type="gene ID" value="gene-AYBTSS11_LOCUS16835"/>
</dbReference>